<reference evidence="2" key="1">
    <citation type="journal article" date="2021" name="Evol. Appl.">
        <title>The genome of the Pyrenean desman and the effects of bottlenecks and inbreeding on the genomic landscape of an endangered species.</title>
        <authorList>
            <person name="Escoda L."/>
            <person name="Castresana J."/>
        </authorList>
    </citation>
    <scope>NUCLEOTIDE SEQUENCE</scope>
    <source>
        <strain evidence="2">IBE-C5619</strain>
    </source>
</reference>
<dbReference type="InterPro" id="IPR000608">
    <property type="entry name" value="UBC"/>
</dbReference>
<dbReference type="Proteomes" id="UP000700334">
    <property type="component" value="Unassembled WGS sequence"/>
</dbReference>
<dbReference type="InterPro" id="IPR016135">
    <property type="entry name" value="UBQ-conjugating_enzyme/RWD"/>
</dbReference>
<organism evidence="2 3">
    <name type="scientific">Galemys pyrenaicus</name>
    <name type="common">Iberian desman</name>
    <name type="synonym">Pyrenean desman</name>
    <dbReference type="NCBI Taxonomy" id="202257"/>
    <lineage>
        <taxon>Eukaryota</taxon>
        <taxon>Metazoa</taxon>
        <taxon>Chordata</taxon>
        <taxon>Craniata</taxon>
        <taxon>Vertebrata</taxon>
        <taxon>Euteleostomi</taxon>
        <taxon>Mammalia</taxon>
        <taxon>Eutheria</taxon>
        <taxon>Laurasiatheria</taxon>
        <taxon>Eulipotyphla</taxon>
        <taxon>Talpidae</taxon>
        <taxon>Galemys</taxon>
    </lineage>
</organism>
<feature type="domain" description="UBC core" evidence="1">
    <location>
        <begin position="1"/>
        <end position="111"/>
    </location>
</feature>
<evidence type="ECO:0000313" key="3">
    <source>
        <dbReference type="Proteomes" id="UP000700334"/>
    </source>
</evidence>
<dbReference type="SMART" id="SM00212">
    <property type="entry name" value="UBCc"/>
    <property type="match status" value="1"/>
</dbReference>
<dbReference type="PANTHER" id="PTHR24068">
    <property type="entry name" value="UBIQUITIN-CONJUGATING ENZYME E2"/>
    <property type="match status" value="1"/>
</dbReference>
<dbReference type="SUPFAM" id="SSF54495">
    <property type="entry name" value="UBC-like"/>
    <property type="match status" value="1"/>
</dbReference>
<proteinExistence type="predicted"/>
<feature type="non-terminal residue" evidence="2">
    <location>
        <position position="111"/>
    </location>
</feature>
<gene>
    <name evidence="2" type="ORF">J0S82_011887</name>
</gene>
<keyword evidence="3" id="KW-1185">Reference proteome</keyword>
<evidence type="ECO:0000259" key="1">
    <source>
        <dbReference type="PROSITE" id="PS50127"/>
    </source>
</evidence>
<dbReference type="Pfam" id="PF00179">
    <property type="entry name" value="UQ_con"/>
    <property type="match status" value="1"/>
</dbReference>
<dbReference type="OrthoDB" id="7851174at2759"/>
<name>A0A8J6DQ30_GALPY</name>
<dbReference type="Gene3D" id="3.10.110.10">
    <property type="entry name" value="Ubiquitin Conjugating Enzyme"/>
    <property type="match status" value="2"/>
</dbReference>
<accession>A0A8J6DQ30</accession>
<comment type="caution">
    <text evidence="2">The sequence shown here is derived from an EMBL/GenBank/DDBJ whole genome shotgun (WGS) entry which is preliminary data.</text>
</comment>
<dbReference type="EMBL" id="JAGFMF010011679">
    <property type="protein sequence ID" value="KAG8516471.1"/>
    <property type="molecule type" value="Genomic_DNA"/>
</dbReference>
<evidence type="ECO:0000313" key="2">
    <source>
        <dbReference type="EMBL" id="KAG8516471.1"/>
    </source>
</evidence>
<protein>
    <submittedName>
        <fullName evidence="2">Ubiquitin-conjugating enzyme E2 D3</fullName>
    </submittedName>
</protein>
<sequence>MALKRINKELSDLARDPPAQSSAGPVGDDMFHWQVTKFIIQIINSHGIISLDILRSQWSCALTISKVLLFICSRLCDPNPDEPRVPEIAQICKTGRDKYSRIFQEWTQKYA</sequence>
<dbReference type="AlphaFoldDB" id="A0A8J6DQ30"/>
<dbReference type="PROSITE" id="PS50127">
    <property type="entry name" value="UBC_2"/>
    <property type="match status" value="1"/>
</dbReference>